<dbReference type="Proteomes" id="UP000887569">
    <property type="component" value="Unplaced"/>
</dbReference>
<keyword evidence="2" id="KW-0812">Transmembrane</keyword>
<proteinExistence type="predicted"/>
<feature type="compositionally biased region" description="Polar residues" evidence="1">
    <location>
        <begin position="344"/>
        <end position="361"/>
    </location>
</feature>
<name>A0A915BTG1_PARUN</name>
<accession>A0A915BTG1</accession>
<feature type="transmembrane region" description="Helical" evidence="2">
    <location>
        <begin position="394"/>
        <end position="411"/>
    </location>
</feature>
<keyword evidence="2" id="KW-0472">Membrane</keyword>
<evidence type="ECO:0000313" key="4">
    <source>
        <dbReference type="WBParaSite" id="PgR059_g026_t03"/>
    </source>
</evidence>
<dbReference type="WBParaSite" id="PgR059_g026_t04">
    <property type="protein sequence ID" value="PgR059_g026_t04"/>
    <property type="gene ID" value="PgR059_g026"/>
</dbReference>
<evidence type="ECO:0000313" key="5">
    <source>
        <dbReference type="WBParaSite" id="PgR059_g026_t04"/>
    </source>
</evidence>
<feature type="region of interest" description="Disordered" evidence="1">
    <location>
        <begin position="333"/>
        <end position="361"/>
    </location>
</feature>
<evidence type="ECO:0000256" key="1">
    <source>
        <dbReference type="SAM" id="MobiDB-lite"/>
    </source>
</evidence>
<feature type="region of interest" description="Disordered" evidence="1">
    <location>
        <begin position="200"/>
        <end position="220"/>
    </location>
</feature>
<sequence>MRIERSKVRRFAQKYEKDEKLSVINRQGIYKNDYKEAPSAFYKAMLNSKRTVDRVKLEGVDSSNGNHLHKTLNEPASVEASPICPISNEHLGRESIVRSGGSSRDIFASPSPKSCNVGRCKDAMNIDKVSRSDDIVNDPSTVHRIGACRNLSETLQSQQSELTTAVSRRSSATSEEDSIDSSVWDAIDFNAIDAAVIGTSHRQQQSNGKAVMNQRGGLMSAERTTEERLMTSTERDISEKRTARVGHKLDGFSDFNFESDEDEDVRIDTIASSNLERREKDGGNDRRMGNSISLSKQMEQSDVVTAVLERQHGELKSRISKEFSAFTFESDEEEEVEEKMPATRSINSEVSTITSSTRASNTAKESTIGNFSIFNFESDESEEGCRMRTATPSIDMYLLVFLLFLSLFATII</sequence>
<organism evidence="3 5">
    <name type="scientific">Parascaris univalens</name>
    <name type="common">Nematode worm</name>
    <dbReference type="NCBI Taxonomy" id="6257"/>
    <lineage>
        <taxon>Eukaryota</taxon>
        <taxon>Metazoa</taxon>
        <taxon>Ecdysozoa</taxon>
        <taxon>Nematoda</taxon>
        <taxon>Chromadorea</taxon>
        <taxon>Rhabditida</taxon>
        <taxon>Spirurina</taxon>
        <taxon>Ascaridomorpha</taxon>
        <taxon>Ascaridoidea</taxon>
        <taxon>Ascarididae</taxon>
        <taxon>Parascaris</taxon>
    </lineage>
</organism>
<evidence type="ECO:0000313" key="3">
    <source>
        <dbReference type="Proteomes" id="UP000887569"/>
    </source>
</evidence>
<protein>
    <submittedName>
        <fullName evidence="4 5">Uncharacterized protein</fullName>
    </submittedName>
</protein>
<dbReference type="WBParaSite" id="PgR059_g026_t03">
    <property type="protein sequence ID" value="PgR059_g026_t03"/>
    <property type="gene ID" value="PgR059_g026"/>
</dbReference>
<dbReference type="WBParaSite" id="PgR059_g026_t05">
    <property type="protein sequence ID" value="PgR059_g026_t05"/>
    <property type="gene ID" value="PgR059_g026"/>
</dbReference>
<keyword evidence="2" id="KW-1133">Transmembrane helix</keyword>
<keyword evidence="3" id="KW-1185">Reference proteome</keyword>
<reference evidence="4 5" key="1">
    <citation type="submission" date="2022-11" db="UniProtKB">
        <authorList>
            <consortium name="WormBaseParasite"/>
        </authorList>
    </citation>
    <scope>IDENTIFICATION</scope>
</reference>
<evidence type="ECO:0000256" key="2">
    <source>
        <dbReference type="SAM" id="Phobius"/>
    </source>
</evidence>
<dbReference type="AlphaFoldDB" id="A0A915BTG1"/>